<dbReference type="Pfam" id="PF01841">
    <property type="entry name" value="Transglut_core"/>
    <property type="match status" value="1"/>
</dbReference>
<reference evidence="2 3" key="1">
    <citation type="submission" date="2023-08" db="EMBL/GenBank/DDBJ databases">
        <title>Comparative genomics and taxonomic characterization of three novel marine species of genus Marivirga.</title>
        <authorList>
            <person name="Muhammad N."/>
            <person name="Kim S.-G."/>
        </authorList>
    </citation>
    <scope>NUCLEOTIDE SEQUENCE [LARGE SCALE GENOMIC DNA]</scope>
    <source>
        <strain evidence="2 3">BDSF4-3</strain>
    </source>
</reference>
<dbReference type="AlphaFoldDB" id="A0AA51NDI8"/>
<sequence length="295" mass="34126">MLKISLKILLAIFIAFILFSFYMSPSLGGLIPLGKESRDKSIDHLSFDSTHTDNYEITYPNYATDSFYTKLRQQYKLDSLIKDVETDFDKILTIQSWVQSRWKHDCCNTPEQNNALYILEQAEKGERFRCVEYSTVAKQCLSSLGFKVRGLGLMTKDISEVKSGGGHVVNEVYIEDIKKWMYFDPQFGVIPTLEGVPLNAVELQYRIKNNLDFTLITPNKTTTKEDYIDWVGPYLYYFTTSLNQGGIGIWDRIIGNKKSLTLYPKGAKKPAYFQKIFRLNTSYYTHSLKDFYPEL</sequence>
<keyword evidence="3" id="KW-1185">Reference proteome</keyword>
<name>A0AA51NDI8_9BACT</name>
<dbReference type="KEGG" id="msaa:QYS49_39085"/>
<evidence type="ECO:0000313" key="3">
    <source>
        <dbReference type="Proteomes" id="UP001230496"/>
    </source>
</evidence>
<dbReference type="Gene3D" id="3.10.620.30">
    <property type="match status" value="1"/>
</dbReference>
<proteinExistence type="predicted"/>
<dbReference type="SUPFAM" id="SSF54001">
    <property type="entry name" value="Cysteine proteinases"/>
    <property type="match status" value="1"/>
</dbReference>
<evidence type="ECO:0000313" key="2">
    <source>
        <dbReference type="EMBL" id="WMN11635.1"/>
    </source>
</evidence>
<accession>A0AA51NDI8</accession>
<evidence type="ECO:0000259" key="1">
    <source>
        <dbReference type="Pfam" id="PF01841"/>
    </source>
</evidence>
<gene>
    <name evidence="2" type="ORF">QYS49_39085</name>
</gene>
<dbReference type="InterPro" id="IPR002931">
    <property type="entry name" value="Transglutaminase-like"/>
</dbReference>
<dbReference type="EMBL" id="CP129971">
    <property type="protein sequence ID" value="WMN11635.1"/>
    <property type="molecule type" value="Genomic_DNA"/>
</dbReference>
<organism evidence="2 3">
    <name type="scientific">Marivirga salinarum</name>
    <dbReference type="NCBI Taxonomy" id="3059078"/>
    <lineage>
        <taxon>Bacteria</taxon>
        <taxon>Pseudomonadati</taxon>
        <taxon>Bacteroidota</taxon>
        <taxon>Cytophagia</taxon>
        <taxon>Cytophagales</taxon>
        <taxon>Marivirgaceae</taxon>
        <taxon>Marivirga</taxon>
    </lineage>
</organism>
<dbReference type="InterPro" id="IPR038765">
    <property type="entry name" value="Papain-like_cys_pep_sf"/>
</dbReference>
<feature type="domain" description="Transglutaminase-like" evidence="1">
    <location>
        <begin position="80"/>
        <end position="185"/>
    </location>
</feature>
<dbReference type="Proteomes" id="UP001230496">
    <property type="component" value="Chromosome"/>
</dbReference>
<dbReference type="RefSeq" id="WP_308349150.1">
    <property type="nucleotide sequence ID" value="NZ_CP129971.1"/>
</dbReference>
<protein>
    <submittedName>
        <fullName evidence="2">Transglutaminase-like domain-containing protein</fullName>
    </submittedName>
</protein>